<organism evidence="2 3">
    <name type="scientific">Paragonimus westermani</name>
    <dbReference type="NCBI Taxonomy" id="34504"/>
    <lineage>
        <taxon>Eukaryota</taxon>
        <taxon>Metazoa</taxon>
        <taxon>Spiralia</taxon>
        <taxon>Lophotrochozoa</taxon>
        <taxon>Platyhelminthes</taxon>
        <taxon>Trematoda</taxon>
        <taxon>Digenea</taxon>
        <taxon>Plagiorchiida</taxon>
        <taxon>Troglotremata</taxon>
        <taxon>Troglotrematidae</taxon>
        <taxon>Paragonimus</taxon>
    </lineage>
</organism>
<name>A0A5J4NUJ8_9TREM</name>
<proteinExistence type="predicted"/>
<accession>A0A5J4NUJ8</accession>
<sequence>MGCVHSVEVYDSRKSLQNARLSPESKKQPENNEIAGPVCSIGSALLIQRWYRRCAARLEVRRRCAWMIYQSLEYAGEQNHVKLHNLYHDFISNADASHAIHTDSNTAEGKEDSCTCELIFVPVLFQLMFFKKLQ</sequence>
<evidence type="ECO:0000256" key="1">
    <source>
        <dbReference type="SAM" id="MobiDB-lite"/>
    </source>
</evidence>
<reference evidence="2 3" key="1">
    <citation type="journal article" date="2019" name="Gigascience">
        <title>Whole-genome sequence of the oriental lung fluke Paragonimus westermani.</title>
        <authorList>
            <person name="Oey H."/>
            <person name="Zakrzewski M."/>
            <person name="Narain K."/>
            <person name="Devi K.R."/>
            <person name="Agatsuma T."/>
            <person name="Nawaratna S."/>
            <person name="Gobert G.N."/>
            <person name="Jones M.K."/>
            <person name="Ragan M.A."/>
            <person name="McManus D.P."/>
            <person name="Krause L."/>
        </authorList>
    </citation>
    <scope>NUCLEOTIDE SEQUENCE [LARGE SCALE GENOMIC DNA]</scope>
    <source>
        <strain evidence="2 3">IND2009</strain>
    </source>
</reference>
<dbReference type="Proteomes" id="UP000324629">
    <property type="component" value="Unassembled WGS sequence"/>
</dbReference>
<dbReference type="AlphaFoldDB" id="A0A5J4NUJ8"/>
<protein>
    <submittedName>
        <fullName evidence="2">Uncharacterized protein</fullName>
    </submittedName>
</protein>
<gene>
    <name evidence="2" type="ORF">DEA37_0001039</name>
</gene>
<keyword evidence="3" id="KW-1185">Reference proteome</keyword>
<comment type="caution">
    <text evidence="2">The sequence shown here is derived from an EMBL/GenBank/DDBJ whole genome shotgun (WGS) entry which is preliminary data.</text>
</comment>
<feature type="region of interest" description="Disordered" evidence="1">
    <location>
        <begin position="15"/>
        <end position="34"/>
    </location>
</feature>
<evidence type="ECO:0000313" key="2">
    <source>
        <dbReference type="EMBL" id="KAA3679347.1"/>
    </source>
</evidence>
<evidence type="ECO:0000313" key="3">
    <source>
        <dbReference type="Proteomes" id="UP000324629"/>
    </source>
</evidence>
<dbReference type="EMBL" id="QNGE01000765">
    <property type="protein sequence ID" value="KAA3679347.1"/>
    <property type="molecule type" value="Genomic_DNA"/>
</dbReference>